<dbReference type="InParanoid" id="G0QJM4"/>
<dbReference type="AlphaFoldDB" id="G0QJM4"/>
<dbReference type="Proteomes" id="UP000008983">
    <property type="component" value="Unassembled WGS sequence"/>
</dbReference>
<dbReference type="OrthoDB" id="299125at2759"/>
<evidence type="ECO:0000313" key="2">
    <source>
        <dbReference type="Proteomes" id="UP000008983"/>
    </source>
</evidence>
<dbReference type="OMA" id="YNNERYE"/>
<dbReference type="STRING" id="857967.G0QJM4"/>
<dbReference type="RefSeq" id="XP_004039878.1">
    <property type="nucleotide sequence ID" value="XM_004039830.1"/>
</dbReference>
<name>G0QJM4_ICHMU</name>
<dbReference type="eggNOG" id="ENOG502SRCC">
    <property type="taxonomic scope" value="Eukaryota"/>
</dbReference>
<accession>G0QJM4</accession>
<keyword evidence="2" id="KW-1185">Reference proteome</keyword>
<organism evidence="1 2">
    <name type="scientific">Ichthyophthirius multifiliis</name>
    <name type="common">White spot disease agent</name>
    <name type="synonym">Ich</name>
    <dbReference type="NCBI Taxonomy" id="5932"/>
    <lineage>
        <taxon>Eukaryota</taxon>
        <taxon>Sar</taxon>
        <taxon>Alveolata</taxon>
        <taxon>Ciliophora</taxon>
        <taxon>Intramacronucleata</taxon>
        <taxon>Oligohymenophorea</taxon>
        <taxon>Hymenostomatida</taxon>
        <taxon>Ophryoglenina</taxon>
        <taxon>Ichthyophthirius</taxon>
    </lineage>
</organism>
<sequence length="149" mass="17899">MRKDYLDFSHFDKRFENNYEVVAPEFGDLQQKRAQFIAENAGKYRPEPFIPENINGLVKKTGRLPATRNWYRRSSSYERNGFLNYHTPVWNTKFIPWCTFIFLIWGWASFQVGGYNNERYADNGEKRNNLYWKLSNVEIPQSKLWNRPS</sequence>
<evidence type="ECO:0000313" key="1">
    <source>
        <dbReference type="EMBL" id="EGR34574.1"/>
    </source>
</evidence>
<gene>
    <name evidence="1" type="ORF">IMG5_006600</name>
</gene>
<dbReference type="EMBL" id="GL983074">
    <property type="protein sequence ID" value="EGR34574.1"/>
    <property type="molecule type" value="Genomic_DNA"/>
</dbReference>
<protein>
    <submittedName>
        <fullName evidence="1">Uncharacterized protein</fullName>
    </submittedName>
</protein>
<proteinExistence type="predicted"/>
<reference evidence="1 2" key="1">
    <citation type="submission" date="2011-07" db="EMBL/GenBank/DDBJ databases">
        <authorList>
            <person name="Coyne R."/>
            <person name="Brami D."/>
            <person name="Johnson J."/>
            <person name="Hostetler J."/>
            <person name="Hannick L."/>
            <person name="Clark T."/>
            <person name="Cassidy-Hanley D."/>
            <person name="Inman J."/>
        </authorList>
    </citation>
    <scope>NUCLEOTIDE SEQUENCE [LARGE SCALE GENOMIC DNA]</scope>
    <source>
        <strain evidence="1 2">G5</strain>
    </source>
</reference>
<dbReference type="GeneID" id="14910776"/>